<sequence>MSKLYYCVDCKRLFDNPEKCQYCDGNFLKVITNGTPVNVIGSKQKGRVLKVSGDMVKLIVIDEANNKIIKEYKVDQLRKVL</sequence>
<dbReference type="RefSeq" id="WP_191738397.1">
    <property type="nucleotide sequence ID" value="NZ_JACSQB010000006.1"/>
</dbReference>
<comment type="caution">
    <text evidence="1">The sequence shown here is derived from an EMBL/GenBank/DDBJ whole genome shotgun (WGS) entry which is preliminary data.</text>
</comment>
<evidence type="ECO:0000313" key="2">
    <source>
        <dbReference type="Proteomes" id="UP000627166"/>
    </source>
</evidence>
<reference evidence="1 2" key="1">
    <citation type="submission" date="2020-08" db="EMBL/GenBank/DDBJ databases">
        <title>A Genomic Blueprint of the Chicken Gut Microbiome.</title>
        <authorList>
            <person name="Gilroy R."/>
            <person name="Ravi A."/>
            <person name="Getino M."/>
            <person name="Pursley I."/>
            <person name="Horton D.L."/>
            <person name="Alikhan N.-F."/>
            <person name="Baker D."/>
            <person name="Gharbi K."/>
            <person name="Hall N."/>
            <person name="Watson M."/>
            <person name="Adriaenssens E.M."/>
            <person name="Foster-Nyarko E."/>
            <person name="Jarju S."/>
            <person name="Secka A."/>
            <person name="Antonio M."/>
            <person name="Oren A."/>
            <person name="Chaudhuri R."/>
            <person name="La Ragione R.M."/>
            <person name="Hildebrand F."/>
            <person name="Pallen M.J."/>
        </authorList>
    </citation>
    <scope>NUCLEOTIDE SEQUENCE [LARGE SCALE GENOMIC DNA]</scope>
    <source>
        <strain evidence="1 2">N37</strain>
    </source>
</reference>
<protein>
    <recommendedName>
        <fullName evidence="3">DUF35 domain-containing protein</fullName>
    </recommendedName>
</protein>
<organism evidence="1 2">
    <name type="scientific">Clostridium faecium</name>
    <dbReference type="NCBI Taxonomy" id="2762223"/>
    <lineage>
        <taxon>Bacteria</taxon>
        <taxon>Bacillati</taxon>
        <taxon>Bacillota</taxon>
        <taxon>Clostridia</taxon>
        <taxon>Eubacteriales</taxon>
        <taxon>Clostridiaceae</taxon>
        <taxon>Clostridium</taxon>
    </lineage>
</organism>
<evidence type="ECO:0000313" key="1">
    <source>
        <dbReference type="EMBL" id="MBD8045529.1"/>
    </source>
</evidence>
<keyword evidence="2" id="KW-1185">Reference proteome</keyword>
<name>A0ABR8YMT7_9CLOT</name>
<proteinExistence type="predicted"/>
<dbReference type="EMBL" id="JACSQB010000006">
    <property type="protein sequence ID" value="MBD8045529.1"/>
    <property type="molecule type" value="Genomic_DNA"/>
</dbReference>
<accession>A0ABR8YMT7</accession>
<dbReference type="Proteomes" id="UP000627166">
    <property type="component" value="Unassembled WGS sequence"/>
</dbReference>
<evidence type="ECO:0008006" key="3">
    <source>
        <dbReference type="Google" id="ProtNLM"/>
    </source>
</evidence>
<gene>
    <name evidence="1" type="ORF">H9637_00480</name>
</gene>